<dbReference type="EMBL" id="ALAB01000029">
    <property type="protein sequence ID" value="EJI84588.1"/>
    <property type="molecule type" value="Genomic_DNA"/>
</dbReference>
<dbReference type="Proteomes" id="UP000012043">
    <property type="component" value="Unassembled WGS sequence"/>
</dbReference>
<proteinExistence type="predicted"/>
<sequence length="97" mass="10641">MTTFFISRHPGAINWIKQQGITIDRWETHLDLADVQAGDQVVGTLPIPMVAALNKKGATYLHLNVAVPASLRGQELSEETLYALGATLQPFRVLEEG</sequence>
<dbReference type="NCBIfam" id="TIGR02620">
    <property type="entry name" value="cas_VVA1548"/>
    <property type="match status" value="1"/>
</dbReference>
<gene>
    <name evidence="1" type="ORF">AEST_25210</name>
</gene>
<keyword evidence="2" id="KW-1185">Reference proteome</keyword>
<evidence type="ECO:0000313" key="2">
    <source>
        <dbReference type="Proteomes" id="UP000012043"/>
    </source>
</evidence>
<dbReference type="Pfam" id="PF09652">
    <property type="entry name" value="Cas_VVA1548"/>
    <property type="match status" value="1"/>
</dbReference>
<dbReference type="InterPro" id="IPR013443">
    <property type="entry name" value="CRISPR-assoc_prot_Csx16"/>
</dbReference>
<dbReference type="RefSeq" id="WP_008609471.1">
    <property type="nucleotide sequence ID" value="NZ_ALAB01000029.1"/>
</dbReference>
<evidence type="ECO:0000313" key="1">
    <source>
        <dbReference type="EMBL" id="EJI84588.1"/>
    </source>
</evidence>
<comment type="caution">
    <text evidence="1">The sequence shown here is derived from an EMBL/GenBank/DDBJ whole genome shotgun (WGS) entry which is preliminary data.</text>
</comment>
<dbReference type="AlphaFoldDB" id="J1Q0P1"/>
<evidence type="ECO:0008006" key="3">
    <source>
        <dbReference type="Google" id="ProtNLM"/>
    </source>
</evidence>
<organism evidence="1 2">
    <name type="scientific">Alishewanella aestuarii B11</name>
    <dbReference type="NCBI Taxonomy" id="1197174"/>
    <lineage>
        <taxon>Bacteria</taxon>
        <taxon>Pseudomonadati</taxon>
        <taxon>Pseudomonadota</taxon>
        <taxon>Gammaproteobacteria</taxon>
        <taxon>Alteromonadales</taxon>
        <taxon>Alteromonadaceae</taxon>
        <taxon>Alishewanella</taxon>
    </lineage>
</organism>
<name>J1Q0P1_9ALTE</name>
<dbReference type="PATRIC" id="fig|1197174.4.peg.2465"/>
<protein>
    <recommendedName>
        <fullName evidence="3">CRISPR-associated protein Csx16</fullName>
    </recommendedName>
</protein>
<accession>J1Q0P1</accession>
<reference evidence="1 2" key="1">
    <citation type="journal article" date="2012" name="J. Bacteriol.">
        <title>Genome Sequence of Pectin-Degrading Alishewanella aestuarii Strain B11T, Isolated from Tidal Flat Sediment.</title>
        <authorList>
            <person name="Jung J."/>
            <person name="Choi S."/>
            <person name="Chun J."/>
            <person name="Park W."/>
        </authorList>
    </citation>
    <scope>NUCLEOTIDE SEQUENCE [LARGE SCALE GENOMIC DNA]</scope>
    <source>
        <strain evidence="1 2">B11</strain>
    </source>
</reference>